<comment type="caution">
    <text evidence="2">The sequence shown here is derived from an EMBL/GenBank/DDBJ whole genome shotgun (WGS) entry which is preliminary data.</text>
</comment>
<feature type="transmembrane region" description="Helical" evidence="1">
    <location>
        <begin position="140"/>
        <end position="157"/>
    </location>
</feature>
<keyword evidence="1" id="KW-1133">Transmembrane helix</keyword>
<protein>
    <submittedName>
        <fullName evidence="2">DUF3429 domain-containing protein</fullName>
    </submittedName>
</protein>
<dbReference type="InterPro" id="IPR021836">
    <property type="entry name" value="DUF3429"/>
</dbReference>
<dbReference type="Proteomes" id="UP000294562">
    <property type="component" value="Unassembled WGS sequence"/>
</dbReference>
<keyword evidence="1" id="KW-0812">Transmembrane</keyword>
<reference evidence="2 3" key="1">
    <citation type="submission" date="2019-03" db="EMBL/GenBank/DDBJ databases">
        <title>Rhodobacteraceae bacterium SM1902, a new member of the family Rhodobacteraceae isolated from Yantai.</title>
        <authorList>
            <person name="Sun Y."/>
        </authorList>
    </citation>
    <scope>NUCLEOTIDE SEQUENCE [LARGE SCALE GENOMIC DNA]</scope>
    <source>
        <strain evidence="2 3">SM1902</strain>
    </source>
</reference>
<keyword evidence="1" id="KW-0472">Membrane</keyword>
<proteinExistence type="predicted"/>
<dbReference type="PANTHER" id="PTHR15887">
    <property type="entry name" value="TRANSMEMBRANE PROTEIN 69"/>
    <property type="match status" value="1"/>
</dbReference>
<name>A0A4R6AUJ7_9RHOB</name>
<evidence type="ECO:0000313" key="3">
    <source>
        <dbReference type="Proteomes" id="UP000294562"/>
    </source>
</evidence>
<dbReference type="AlphaFoldDB" id="A0A4R6AUJ7"/>
<keyword evidence="3" id="KW-1185">Reference proteome</keyword>
<dbReference type="EMBL" id="SMZO01000020">
    <property type="protein sequence ID" value="TDL87870.1"/>
    <property type="molecule type" value="Genomic_DNA"/>
</dbReference>
<evidence type="ECO:0000313" key="2">
    <source>
        <dbReference type="EMBL" id="TDL87870.1"/>
    </source>
</evidence>
<organism evidence="2 3">
    <name type="scientific">Meridianimarinicoccus aquatilis</name>
    <dbReference type="NCBI Taxonomy" id="2552766"/>
    <lineage>
        <taxon>Bacteria</taxon>
        <taxon>Pseudomonadati</taxon>
        <taxon>Pseudomonadota</taxon>
        <taxon>Alphaproteobacteria</taxon>
        <taxon>Rhodobacterales</taxon>
        <taxon>Paracoccaceae</taxon>
        <taxon>Meridianimarinicoccus</taxon>
    </lineage>
</organism>
<sequence>MTVPNTAPDTSIPNSALALGLAGVLPFAWGALTDMNPELHGWAVRNFGARFAGQDVLIFYGSVILSFMSGVLWGFAARAEGRTATIGFTLSVIPALWTFFFVGGGEDRATWALIIGFLGLLGLDYGFARFGLAPPWWMNIRTLLTSLVVGCLTLGLIF</sequence>
<evidence type="ECO:0000256" key="1">
    <source>
        <dbReference type="SAM" id="Phobius"/>
    </source>
</evidence>
<feature type="transmembrane region" description="Helical" evidence="1">
    <location>
        <begin position="109"/>
        <end position="128"/>
    </location>
</feature>
<dbReference type="PANTHER" id="PTHR15887:SF1">
    <property type="entry name" value="TRANSMEMBRANE PROTEIN 69"/>
    <property type="match status" value="1"/>
</dbReference>
<dbReference type="OrthoDB" id="5297436at2"/>
<feature type="transmembrane region" description="Helical" evidence="1">
    <location>
        <begin position="83"/>
        <end position="103"/>
    </location>
</feature>
<dbReference type="RefSeq" id="WP_133342844.1">
    <property type="nucleotide sequence ID" value="NZ_SMZO01000020.1"/>
</dbReference>
<feature type="transmembrane region" description="Helical" evidence="1">
    <location>
        <begin position="57"/>
        <end position="76"/>
    </location>
</feature>
<gene>
    <name evidence="2" type="ORF">E2L05_10385</name>
</gene>
<accession>A0A4R6AUJ7</accession>
<dbReference type="Pfam" id="PF11911">
    <property type="entry name" value="DUF3429"/>
    <property type="match status" value="1"/>
</dbReference>